<reference evidence="1" key="1">
    <citation type="submission" date="2014-11" db="EMBL/GenBank/DDBJ databases">
        <authorList>
            <person name="Amaro Gonzalez C."/>
        </authorList>
    </citation>
    <scope>NUCLEOTIDE SEQUENCE</scope>
</reference>
<accession>A0A0E9WRU7</accession>
<dbReference type="AlphaFoldDB" id="A0A0E9WRU7"/>
<organism evidence="1">
    <name type="scientific">Anguilla anguilla</name>
    <name type="common">European freshwater eel</name>
    <name type="synonym">Muraena anguilla</name>
    <dbReference type="NCBI Taxonomy" id="7936"/>
    <lineage>
        <taxon>Eukaryota</taxon>
        <taxon>Metazoa</taxon>
        <taxon>Chordata</taxon>
        <taxon>Craniata</taxon>
        <taxon>Vertebrata</taxon>
        <taxon>Euteleostomi</taxon>
        <taxon>Actinopterygii</taxon>
        <taxon>Neopterygii</taxon>
        <taxon>Teleostei</taxon>
        <taxon>Anguilliformes</taxon>
        <taxon>Anguillidae</taxon>
        <taxon>Anguilla</taxon>
    </lineage>
</organism>
<name>A0A0E9WRU7_ANGAN</name>
<evidence type="ECO:0000313" key="1">
    <source>
        <dbReference type="EMBL" id="JAH93164.1"/>
    </source>
</evidence>
<reference evidence="1" key="2">
    <citation type="journal article" date="2015" name="Fish Shellfish Immunol.">
        <title>Early steps in the European eel (Anguilla anguilla)-Vibrio vulnificus interaction in the gills: Role of the RtxA13 toxin.</title>
        <authorList>
            <person name="Callol A."/>
            <person name="Pajuelo D."/>
            <person name="Ebbesson L."/>
            <person name="Teles M."/>
            <person name="MacKenzie S."/>
            <person name="Amaro C."/>
        </authorList>
    </citation>
    <scope>NUCLEOTIDE SEQUENCE</scope>
</reference>
<sequence>MTVVVQLQSSDKLYTGVSRTNHSLREGVTIHNYMEISIQVQKNLNSMFSVHSDPKCASVLALLTRPNSFNSCLEFASKTSENTSEVQGLYANTIFRYSPI</sequence>
<proteinExistence type="predicted"/>
<protein>
    <submittedName>
        <fullName evidence="1">Uncharacterized protein</fullName>
    </submittedName>
</protein>
<dbReference type="EMBL" id="GBXM01015413">
    <property type="protein sequence ID" value="JAH93164.1"/>
    <property type="molecule type" value="Transcribed_RNA"/>
</dbReference>